<name>A0A139K6F0_BACT4</name>
<dbReference type="Gene3D" id="2.60.40.3080">
    <property type="match status" value="1"/>
</dbReference>
<reference evidence="8 15" key="4">
    <citation type="submission" date="2021-06" db="EMBL/GenBank/DDBJ databases">
        <title>Interrogation of the integrated mobile genetic elements in gut-associated Bacteroides with a consensus prediction approach.</title>
        <authorList>
            <person name="Campbell D.E."/>
            <person name="Leigh J.R."/>
            <person name="Kim T."/>
            <person name="England W."/>
            <person name="Whitaker R.J."/>
            <person name="Degnan P.H."/>
        </authorList>
    </citation>
    <scope>NUCLEOTIDE SEQUENCE</scope>
    <source>
        <strain evidence="9">VPI-3443</strain>
        <strain evidence="8 15">WAL8669</strain>
    </source>
</reference>
<dbReference type="Proteomes" id="UP000436858">
    <property type="component" value="Unassembled WGS sequence"/>
</dbReference>
<evidence type="ECO:0000313" key="11">
    <source>
        <dbReference type="Proteomes" id="UP000284785"/>
    </source>
</evidence>
<dbReference type="EMBL" id="CP083685">
    <property type="protein sequence ID" value="UYU92190.1"/>
    <property type="molecule type" value="Genomic_DNA"/>
</dbReference>
<evidence type="ECO:0000313" key="10">
    <source>
        <dbReference type="Proteomes" id="UP000283616"/>
    </source>
</evidence>
<evidence type="ECO:0000313" key="15">
    <source>
        <dbReference type="Proteomes" id="UP001156218"/>
    </source>
</evidence>
<evidence type="ECO:0000313" key="14">
    <source>
        <dbReference type="Proteomes" id="UP000460317"/>
    </source>
</evidence>
<proteinExistence type="predicted"/>
<accession>A0A139K6F0</accession>
<dbReference type="PROSITE" id="PS51257">
    <property type="entry name" value="PROKAR_LIPOPROTEIN"/>
    <property type="match status" value="1"/>
</dbReference>
<evidence type="ECO:0000313" key="13">
    <source>
        <dbReference type="Proteomes" id="UP000440614"/>
    </source>
</evidence>
<dbReference type="RefSeq" id="WP_011108706.1">
    <property type="nucleotide sequence ID" value="NZ_BAABXH010000001.1"/>
</dbReference>
<dbReference type="EMBL" id="QSJP01000045">
    <property type="protein sequence ID" value="RHD79349.1"/>
    <property type="molecule type" value="Genomic_DNA"/>
</dbReference>
<reference evidence="4" key="3">
    <citation type="submission" date="2021-02" db="EMBL/GenBank/DDBJ databases">
        <title>Infant gut strain persistence is associated with maternal origin, phylogeny, and functional potential including surface adhesion and iron acquisition.</title>
        <authorList>
            <person name="Lou Y.C."/>
        </authorList>
    </citation>
    <scope>NUCLEOTIDE SEQUENCE</scope>
    <source>
        <strain evidence="4">L3_082_243G1_dasL3_082_243G1_maxbin2.maxbin.015s ta_sub</strain>
    </source>
</reference>
<dbReference type="EMBL" id="JAGZEE010000001">
    <property type="protein sequence ID" value="MBS5409244.1"/>
    <property type="molecule type" value="Genomic_DNA"/>
</dbReference>
<dbReference type="Proteomes" id="UP001156218">
    <property type="component" value="Chromosome"/>
</dbReference>
<dbReference type="EMBL" id="JAQNVG010000033">
    <property type="protein sequence ID" value="MDC2237620.1"/>
    <property type="molecule type" value="Genomic_DNA"/>
</dbReference>
<evidence type="ECO:0000313" key="4">
    <source>
        <dbReference type="EMBL" id="MBS5409244.1"/>
    </source>
</evidence>
<organism evidence="2 14">
    <name type="scientific">Bacteroides thetaiotaomicron</name>
    <dbReference type="NCBI Taxonomy" id="818"/>
    <lineage>
        <taxon>Bacteria</taxon>
        <taxon>Pseudomonadati</taxon>
        <taxon>Bacteroidota</taxon>
        <taxon>Bacteroidia</taxon>
        <taxon>Bacteroidales</taxon>
        <taxon>Bacteroidaceae</taxon>
        <taxon>Bacteroides</taxon>
    </lineage>
</organism>
<dbReference type="EMBL" id="CP083680">
    <property type="protein sequence ID" value="UYU65724.1"/>
    <property type="molecule type" value="Genomic_DNA"/>
</dbReference>
<dbReference type="Proteomes" id="UP000782901">
    <property type="component" value="Unassembled WGS sequence"/>
</dbReference>
<evidence type="ECO:0000313" key="1">
    <source>
        <dbReference type="EMBL" id="KAB4315479.1"/>
    </source>
</evidence>
<dbReference type="Proteomes" id="UP001217776">
    <property type="component" value="Unassembled WGS sequence"/>
</dbReference>
<dbReference type="InterPro" id="IPR021638">
    <property type="entry name" value="DUF3244"/>
</dbReference>
<dbReference type="Proteomes" id="UP000440614">
    <property type="component" value="Unassembled WGS sequence"/>
</dbReference>
<evidence type="ECO:0000313" key="2">
    <source>
        <dbReference type="EMBL" id="KAB4450485.1"/>
    </source>
</evidence>
<dbReference type="Proteomes" id="UP001162960">
    <property type="component" value="Chromosome"/>
</dbReference>
<evidence type="ECO:0000313" key="8">
    <source>
        <dbReference type="EMBL" id="UYU65724.1"/>
    </source>
</evidence>
<dbReference type="Pfam" id="PF11589">
    <property type="entry name" value="DUF3244"/>
    <property type="match status" value="1"/>
</dbReference>
<sequence>MMKKLLFIAIIAVLGCTALQAKNRIRIKRESWEVKASTRVPISTPLNLYYEGSTLFIHANIDLENIIIEVKDSFNKTIYLDLTSIQANNEHVFTLENISSGEYIIEIKSGENYIIGCFIL</sequence>
<dbReference type="EMBL" id="WCSY01000002">
    <property type="protein sequence ID" value="KAB4315479.1"/>
    <property type="molecule type" value="Genomic_DNA"/>
</dbReference>
<dbReference type="AlphaFoldDB" id="A0A139K6F0"/>
<evidence type="ECO:0000313" key="6">
    <source>
        <dbReference type="EMBL" id="RHD79349.1"/>
    </source>
</evidence>
<evidence type="ECO:0000313" key="3">
    <source>
        <dbReference type="EMBL" id="KAB4482912.1"/>
    </source>
</evidence>
<gene>
    <name evidence="7" type="ORF">DW011_23935</name>
    <name evidence="6" type="ORF">DW780_27670</name>
    <name evidence="3" type="ORF">GAN91_09865</name>
    <name evidence="2" type="ORF">GAN93_16170</name>
    <name evidence="1" type="ORF">GAO51_02485</name>
    <name evidence="4" type="ORF">KHY35_00785</name>
    <name evidence="8" type="ORF">KQP68_19425</name>
    <name evidence="9" type="ORF">KQP74_06050</name>
    <name evidence="5" type="ORF">PO127_17920</name>
</gene>
<dbReference type="EMBL" id="WCSB01000015">
    <property type="protein sequence ID" value="KAB4450485.1"/>
    <property type="molecule type" value="Genomic_DNA"/>
</dbReference>
<reference evidence="5" key="5">
    <citation type="submission" date="2022-10" db="EMBL/GenBank/DDBJ databases">
        <title>Human gut microbiome strain richness.</title>
        <authorList>
            <person name="Chen-Liaw A."/>
        </authorList>
    </citation>
    <scope>NUCLEOTIDE SEQUENCE</scope>
    <source>
        <strain evidence="5">1001283st1_A3_1001283B150304_161114</strain>
    </source>
</reference>
<protein>
    <submittedName>
        <fullName evidence="2">DUF3244 domain-containing protein</fullName>
    </submittedName>
</protein>
<dbReference type="Proteomes" id="UP000283616">
    <property type="component" value="Unassembled WGS sequence"/>
</dbReference>
<evidence type="ECO:0000313" key="12">
    <source>
        <dbReference type="Proteomes" id="UP000436858"/>
    </source>
</evidence>
<dbReference type="Proteomes" id="UP000460317">
    <property type="component" value="Unassembled WGS sequence"/>
</dbReference>
<reference evidence="10 11" key="1">
    <citation type="submission" date="2018-08" db="EMBL/GenBank/DDBJ databases">
        <title>A genome reference for cultivated species of the human gut microbiota.</title>
        <authorList>
            <person name="Zou Y."/>
            <person name="Xue W."/>
            <person name="Luo G."/>
        </authorList>
    </citation>
    <scope>NUCLEOTIDE SEQUENCE [LARGE SCALE GENOMIC DNA]</scope>
    <source>
        <strain evidence="7 10">AF37-12</strain>
        <strain evidence="6 11">AM30-26</strain>
    </source>
</reference>
<evidence type="ECO:0000313" key="7">
    <source>
        <dbReference type="EMBL" id="RHL52849.1"/>
    </source>
</evidence>
<dbReference type="EMBL" id="WCRY01000008">
    <property type="protein sequence ID" value="KAB4482912.1"/>
    <property type="molecule type" value="Genomic_DNA"/>
</dbReference>
<reference evidence="12 13" key="2">
    <citation type="journal article" date="2019" name="Nat. Med.">
        <title>A library of human gut bacterial isolates paired with longitudinal multiomics data enables mechanistic microbiome research.</title>
        <authorList>
            <person name="Poyet M."/>
            <person name="Groussin M."/>
            <person name="Gibbons S.M."/>
            <person name="Avila-Pacheco J."/>
            <person name="Jiang X."/>
            <person name="Kearney S.M."/>
            <person name="Perrotta A.R."/>
            <person name="Berdy B."/>
            <person name="Zhao S."/>
            <person name="Lieberman T.D."/>
            <person name="Swanson P.K."/>
            <person name="Smith M."/>
            <person name="Roesemann S."/>
            <person name="Alexander J.E."/>
            <person name="Rich S.A."/>
            <person name="Livny J."/>
            <person name="Vlamakis H."/>
            <person name="Clish C."/>
            <person name="Bullock K."/>
            <person name="Deik A."/>
            <person name="Scott J."/>
            <person name="Pierce K.A."/>
            <person name="Xavier R.J."/>
            <person name="Alm E.J."/>
        </authorList>
    </citation>
    <scope>NUCLEOTIDE SEQUENCE [LARGE SCALE GENOMIC DNA]</scope>
    <source>
        <strain evidence="3 12">BIOML-A162</strain>
        <strain evidence="2 14">BIOML-A165</strain>
        <strain evidence="1 13">BIOML-A188</strain>
    </source>
</reference>
<evidence type="ECO:0000313" key="5">
    <source>
        <dbReference type="EMBL" id="MDC2237620.1"/>
    </source>
</evidence>
<dbReference type="EMBL" id="QROV01000044">
    <property type="protein sequence ID" value="RHL52849.1"/>
    <property type="molecule type" value="Genomic_DNA"/>
</dbReference>
<dbReference type="GeneID" id="60924400"/>
<dbReference type="Proteomes" id="UP000284785">
    <property type="component" value="Unassembled WGS sequence"/>
</dbReference>
<evidence type="ECO:0000313" key="9">
    <source>
        <dbReference type="EMBL" id="UYU92190.1"/>
    </source>
</evidence>